<dbReference type="Proteomes" id="UP000503349">
    <property type="component" value="Chromosome 1"/>
</dbReference>
<dbReference type="EMBL" id="CM015712">
    <property type="protein sequence ID" value="KAF3706869.1"/>
    <property type="molecule type" value="Genomic_DNA"/>
</dbReference>
<keyword evidence="2" id="KW-1185">Reference proteome</keyword>
<evidence type="ECO:0000313" key="2">
    <source>
        <dbReference type="Proteomes" id="UP000503349"/>
    </source>
</evidence>
<accession>A0A6G1QX18</accession>
<proteinExistence type="predicted"/>
<protein>
    <submittedName>
        <fullName evidence="1">Uncharacterized protein</fullName>
    </submittedName>
</protein>
<gene>
    <name evidence="1" type="ORF">EXN66_Car000040</name>
</gene>
<reference evidence="2" key="2">
    <citation type="submission" date="2019-02" db="EMBL/GenBank/DDBJ databases">
        <title>Opniocepnalus argus Var Kimnra genome.</title>
        <authorList>
            <person name="Zhou C."/>
            <person name="Xiao S."/>
        </authorList>
    </citation>
    <scope>NUCLEOTIDE SEQUENCE [LARGE SCALE GENOMIC DNA]</scope>
</reference>
<reference evidence="1 2" key="1">
    <citation type="submission" date="2019-02" db="EMBL/GenBank/DDBJ databases">
        <title>Opniocepnalus argus genome.</title>
        <authorList>
            <person name="Zhou C."/>
            <person name="Xiao S."/>
        </authorList>
    </citation>
    <scope>NUCLEOTIDE SEQUENCE [LARGE SCALE GENOMIC DNA]</scope>
    <source>
        <strain evidence="1">OARG1902GOOAL</strain>
        <tissue evidence="1">Muscle</tissue>
    </source>
</reference>
<organism evidence="1 2">
    <name type="scientific">Channa argus</name>
    <name type="common">Northern snakehead</name>
    <name type="synonym">Ophicephalus argus</name>
    <dbReference type="NCBI Taxonomy" id="215402"/>
    <lineage>
        <taxon>Eukaryota</taxon>
        <taxon>Metazoa</taxon>
        <taxon>Chordata</taxon>
        <taxon>Craniata</taxon>
        <taxon>Vertebrata</taxon>
        <taxon>Euteleostomi</taxon>
        <taxon>Actinopterygii</taxon>
        <taxon>Neopterygii</taxon>
        <taxon>Teleostei</taxon>
        <taxon>Neoteleostei</taxon>
        <taxon>Acanthomorphata</taxon>
        <taxon>Anabantaria</taxon>
        <taxon>Anabantiformes</taxon>
        <taxon>Channoidei</taxon>
        <taxon>Channidae</taxon>
        <taxon>Channa</taxon>
    </lineage>
</organism>
<dbReference type="AlphaFoldDB" id="A0A6G1QX18"/>
<sequence>MSSHPTPLVKLQAICPDFEGTSVELINFLVPHVHKSVFNKEDGCHKLLNINQEDAASLHRATQRNSFYLFTVFK</sequence>
<name>A0A6G1QX18_CHAAH</name>
<evidence type="ECO:0000313" key="1">
    <source>
        <dbReference type="EMBL" id="KAF3706869.1"/>
    </source>
</evidence>